<feature type="region of interest" description="Disordered" evidence="16">
    <location>
        <begin position="341"/>
        <end position="419"/>
    </location>
</feature>
<dbReference type="SUPFAM" id="SSF46626">
    <property type="entry name" value="Cytochrome c"/>
    <property type="match status" value="1"/>
</dbReference>
<dbReference type="Pfam" id="PF00116">
    <property type="entry name" value="COX2"/>
    <property type="match status" value="1"/>
</dbReference>
<name>A0A518KET8_9BACT</name>
<comment type="similarity">
    <text evidence="2 14">Belongs to the cytochrome c oxidase subunit 2 family.</text>
</comment>
<dbReference type="AlphaFoldDB" id="A0A518KET8"/>
<keyword evidence="15" id="KW-0186">Copper</keyword>
<evidence type="ECO:0000256" key="11">
    <source>
        <dbReference type="ARBA" id="ARBA00023004"/>
    </source>
</evidence>
<evidence type="ECO:0000256" key="4">
    <source>
        <dbReference type="ARBA" id="ARBA00022617"/>
    </source>
</evidence>
<evidence type="ECO:0000256" key="1">
    <source>
        <dbReference type="ARBA" id="ARBA00004141"/>
    </source>
</evidence>
<dbReference type="PANTHER" id="PTHR22888:SF9">
    <property type="entry name" value="CYTOCHROME C OXIDASE SUBUNIT 2"/>
    <property type="match status" value="1"/>
</dbReference>
<evidence type="ECO:0000313" key="21">
    <source>
        <dbReference type="EMBL" id="QDV76300.1"/>
    </source>
</evidence>
<feature type="domain" description="Cytochrome oxidase subunit II transmembrane region profile" evidence="19">
    <location>
        <begin position="6"/>
        <end position="102"/>
    </location>
</feature>
<proteinExistence type="inferred from homology"/>
<evidence type="ECO:0000256" key="8">
    <source>
        <dbReference type="ARBA" id="ARBA00022967"/>
    </source>
</evidence>
<dbReference type="SUPFAM" id="SSF81464">
    <property type="entry name" value="Cytochrome c oxidase subunit II-like, transmembrane region"/>
    <property type="match status" value="1"/>
</dbReference>
<keyword evidence="4 13" id="KW-0349">Heme</keyword>
<dbReference type="InterPro" id="IPR009056">
    <property type="entry name" value="Cyt_c-like_dom"/>
</dbReference>
<dbReference type="RefSeq" id="WP_419184643.1">
    <property type="nucleotide sequence ID" value="NZ_CP036350.1"/>
</dbReference>
<evidence type="ECO:0000256" key="3">
    <source>
        <dbReference type="ARBA" id="ARBA00022448"/>
    </source>
</evidence>
<dbReference type="Pfam" id="PF02790">
    <property type="entry name" value="COX2_TM"/>
    <property type="match status" value="1"/>
</dbReference>
<keyword evidence="22" id="KW-1185">Reference proteome</keyword>
<feature type="domain" description="Cytochrome oxidase subunit II copper A binding" evidence="18">
    <location>
        <begin position="103"/>
        <end position="230"/>
    </location>
</feature>
<keyword evidence="9 14" id="KW-0249">Electron transport</keyword>
<evidence type="ECO:0000256" key="7">
    <source>
        <dbReference type="ARBA" id="ARBA00022723"/>
    </source>
</evidence>
<feature type="domain" description="Cytochrome c" evidence="20">
    <location>
        <begin position="239"/>
        <end position="333"/>
    </location>
</feature>
<dbReference type="GO" id="GO:0005506">
    <property type="term" value="F:iron ion binding"/>
    <property type="evidence" value="ECO:0007669"/>
    <property type="project" value="InterPro"/>
</dbReference>
<dbReference type="InterPro" id="IPR011759">
    <property type="entry name" value="Cyt_c_oxidase_su2_TM_dom"/>
</dbReference>
<dbReference type="InterPro" id="IPR008168">
    <property type="entry name" value="Cyt_C_IC"/>
</dbReference>
<dbReference type="PRINTS" id="PR00605">
    <property type="entry name" value="CYTCHROMECIC"/>
</dbReference>
<feature type="transmembrane region" description="Helical" evidence="17">
    <location>
        <begin position="75"/>
        <end position="96"/>
    </location>
</feature>
<comment type="catalytic activity">
    <reaction evidence="15">
        <text>4 Fe(II)-[cytochrome c] + O2 + 8 H(+)(in) = 4 Fe(III)-[cytochrome c] + 2 H2O + 4 H(+)(out)</text>
        <dbReference type="Rhea" id="RHEA:11436"/>
        <dbReference type="Rhea" id="RHEA-COMP:10350"/>
        <dbReference type="Rhea" id="RHEA-COMP:14399"/>
        <dbReference type="ChEBI" id="CHEBI:15377"/>
        <dbReference type="ChEBI" id="CHEBI:15378"/>
        <dbReference type="ChEBI" id="CHEBI:15379"/>
        <dbReference type="ChEBI" id="CHEBI:29033"/>
        <dbReference type="ChEBI" id="CHEBI:29034"/>
        <dbReference type="EC" id="7.1.1.9"/>
    </reaction>
</comment>
<dbReference type="GO" id="GO:0004129">
    <property type="term" value="F:cytochrome-c oxidase activity"/>
    <property type="evidence" value="ECO:0007669"/>
    <property type="project" value="UniProtKB-EC"/>
</dbReference>
<dbReference type="GO" id="GO:0016491">
    <property type="term" value="F:oxidoreductase activity"/>
    <property type="evidence" value="ECO:0007669"/>
    <property type="project" value="UniProtKB-KW"/>
</dbReference>
<dbReference type="EMBL" id="CP036349">
    <property type="protein sequence ID" value="QDV76300.1"/>
    <property type="molecule type" value="Genomic_DNA"/>
</dbReference>
<dbReference type="InterPro" id="IPR036909">
    <property type="entry name" value="Cyt_c-like_dom_sf"/>
</dbReference>
<evidence type="ECO:0000256" key="12">
    <source>
        <dbReference type="ARBA" id="ARBA00023136"/>
    </source>
</evidence>
<accession>A0A518KET8</accession>
<keyword evidence="12 17" id="KW-0472">Membrane</keyword>
<keyword evidence="7 13" id="KW-0479">Metal-binding</keyword>
<evidence type="ECO:0000313" key="22">
    <source>
        <dbReference type="Proteomes" id="UP000316426"/>
    </source>
</evidence>
<dbReference type="Pfam" id="PF00034">
    <property type="entry name" value="Cytochrom_C"/>
    <property type="match status" value="1"/>
</dbReference>
<keyword evidence="5 14" id="KW-0679">Respiratory chain</keyword>
<evidence type="ECO:0000256" key="17">
    <source>
        <dbReference type="SAM" id="Phobius"/>
    </source>
</evidence>
<dbReference type="InterPro" id="IPR002429">
    <property type="entry name" value="CcO_II-like_C"/>
</dbReference>
<dbReference type="InterPro" id="IPR036257">
    <property type="entry name" value="Cyt_c_oxidase_su2_TM_sf"/>
</dbReference>
<dbReference type="Gene3D" id="1.10.760.10">
    <property type="entry name" value="Cytochrome c-like domain"/>
    <property type="match status" value="1"/>
</dbReference>
<keyword evidence="11 13" id="KW-0408">Iron</keyword>
<comment type="function">
    <text evidence="15">Subunits I and II form the functional core of the enzyme complex. Electrons originating in cytochrome c are transferred via heme a and Cu(A) to the binuclear center formed by heme a3 and Cu(B).</text>
</comment>
<feature type="compositionally biased region" description="Acidic residues" evidence="16">
    <location>
        <begin position="408"/>
        <end position="419"/>
    </location>
</feature>
<evidence type="ECO:0000256" key="5">
    <source>
        <dbReference type="ARBA" id="ARBA00022660"/>
    </source>
</evidence>
<evidence type="ECO:0000256" key="14">
    <source>
        <dbReference type="RuleBase" id="RU000456"/>
    </source>
</evidence>
<dbReference type="Gene3D" id="2.60.40.420">
    <property type="entry name" value="Cupredoxins - blue copper proteins"/>
    <property type="match status" value="1"/>
</dbReference>
<keyword evidence="6 14" id="KW-0812">Transmembrane</keyword>
<dbReference type="SUPFAM" id="SSF49503">
    <property type="entry name" value="Cupredoxins"/>
    <property type="match status" value="1"/>
</dbReference>
<protein>
    <recommendedName>
        <fullName evidence="15">Cytochrome c oxidase subunit 2</fullName>
        <ecNumber evidence="15">7.1.1.9</ecNumber>
    </recommendedName>
</protein>
<evidence type="ECO:0000259" key="18">
    <source>
        <dbReference type="PROSITE" id="PS50857"/>
    </source>
</evidence>
<comment type="subcellular location">
    <subcellularLocation>
        <location evidence="14">Cell membrane</location>
        <topology evidence="14">Multi-pass membrane protein</topology>
    </subcellularLocation>
    <subcellularLocation>
        <location evidence="1">Membrane</location>
        <topology evidence="1">Multi-pass membrane protein</topology>
    </subcellularLocation>
</comment>
<sequence length="419" mass="46067">MQIPLASFGTFDQFRDAASTGAAAIDTLYFWILGICAFFFFLIVAVLVAFIARYYARPGHVEQHTPHHDNRLEALWSIIPSFIVVALFWYGVLFYLDLRTPPENAYEIQVVAKKWNWSFMYPNGVVDPNLHVPADRDVRLVMSSDDVLHSLYVPAFRVKMDVVPGRYSELWFNATTPTESFDPAIDPSTTGADENGYDLFCTEYCGQGHSAMIAKVVVHKSGTFETWLAEAARIDPTSSPAELGEKIWKQRGCSQCHSVDGKASTGPTWQGTYGTEQKTDKGTVKVDENYIRESILNPMAQIRDGFKGVMPSYQGQLKDAEIAAVIYYMKKLSAEADSVPATWEDAGGVPGQEEGEGSAEGVDTSPGDGLDAGEPIPAEEQTPADKPDSEEAAAEKMDVEEPKTGEQPETDDAETATES</sequence>
<evidence type="ECO:0000256" key="16">
    <source>
        <dbReference type="SAM" id="MobiDB-lite"/>
    </source>
</evidence>
<evidence type="ECO:0000256" key="15">
    <source>
        <dbReference type="RuleBase" id="RU004024"/>
    </source>
</evidence>
<evidence type="ECO:0000256" key="6">
    <source>
        <dbReference type="ARBA" id="ARBA00022692"/>
    </source>
</evidence>
<dbReference type="PROSITE" id="PS50999">
    <property type="entry name" value="COX2_TM"/>
    <property type="match status" value="1"/>
</dbReference>
<dbReference type="EC" id="7.1.1.9" evidence="15"/>
<evidence type="ECO:0000259" key="19">
    <source>
        <dbReference type="PROSITE" id="PS50999"/>
    </source>
</evidence>
<dbReference type="InterPro" id="IPR008972">
    <property type="entry name" value="Cupredoxin"/>
</dbReference>
<dbReference type="KEGG" id="bmei:Spa11_45300"/>
<gene>
    <name evidence="21" type="primary">ctaC_2</name>
    <name evidence="21" type="ORF">Spa11_45300</name>
</gene>
<feature type="transmembrane region" description="Helical" evidence="17">
    <location>
        <begin position="28"/>
        <end position="55"/>
    </location>
</feature>
<dbReference type="PROSITE" id="PS51007">
    <property type="entry name" value="CYTC"/>
    <property type="match status" value="1"/>
</dbReference>
<reference evidence="21 22" key="1">
    <citation type="submission" date="2019-02" db="EMBL/GenBank/DDBJ databases">
        <title>Deep-cultivation of Planctomycetes and their phenomic and genomic characterization uncovers novel biology.</title>
        <authorList>
            <person name="Wiegand S."/>
            <person name="Jogler M."/>
            <person name="Boedeker C."/>
            <person name="Pinto D."/>
            <person name="Vollmers J."/>
            <person name="Rivas-Marin E."/>
            <person name="Kohn T."/>
            <person name="Peeters S.H."/>
            <person name="Heuer A."/>
            <person name="Rast P."/>
            <person name="Oberbeckmann S."/>
            <person name="Bunk B."/>
            <person name="Jeske O."/>
            <person name="Meyerdierks A."/>
            <person name="Storesund J.E."/>
            <person name="Kallscheuer N."/>
            <person name="Luecker S."/>
            <person name="Lage O.M."/>
            <person name="Pohl T."/>
            <person name="Merkel B.J."/>
            <person name="Hornburger P."/>
            <person name="Mueller R.-W."/>
            <person name="Bruemmer F."/>
            <person name="Labrenz M."/>
            <person name="Spormann A.M."/>
            <person name="Op den Camp H."/>
            <person name="Overmann J."/>
            <person name="Amann R."/>
            <person name="Jetten M.S.M."/>
            <person name="Mascher T."/>
            <person name="Medema M.H."/>
            <person name="Devos D.P."/>
            <person name="Kaster A.-K."/>
            <person name="Ovreas L."/>
            <person name="Rohde M."/>
            <person name="Galperin M.Y."/>
            <person name="Jogler C."/>
        </authorList>
    </citation>
    <scope>NUCLEOTIDE SEQUENCE [LARGE SCALE GENOMIC DNA]</scope>
    <source>
        <strain evidence="21 22">Spa11</strain>
    </source>
</reference>
<dbReference type="GO" id="GO:0042773">
    <property type="term" value="P:ATP synthesis coupled electron transport"/>
    <property type="evidence" value="ECO:0007669"/>
    <property type="project" value="TreeGrafter"/>
</dbReference>
<dbReference type="InterPro" id="IPR045187">
    <property type="entry name" value="CcO_II"/>
</dbReference>
<keyword evidence="10 17" id="KW-1133">Transmembrane helix</keyword>
<evidence type="ECO:0000256" key="13">
    <source>
        <dbReference type="PROSITE-ProRule" id="PRU00433"/>
    </source>
</evidence>
<comment type="cofactor">
    <cofactor evidence="15">
        <name>Cu cation</name>
        <dbReference type="ChEBI" id="CHEBI:23378"/>
    </cofactor>
    <text evidence="15">Binds a copper A center.</text>
</comment>
<dbReference type="PANTHER" id="PTHR22888">
    <property type="entry name" value="CYTOCHROME C OXIDASE, SUBUNIT II"/>
    <property type="match status" value="1"/>
</dbReference>
<dbReference type="CDD" id="cd13915">
    <property type="entry name" value="CuRO_HCO_II_like_2"/>
    <property type="match status" value="1"/>
</dbReference>
<keyword evidence="21" id="KW-0560">Oxidoreductase</keyword>
<keyword evidence="8" id="KW-1278">Translocase</keyword>
<evidence type="ECO:0000259" key="20">
    <source>
        <dbReference type="PROSITE" id="PS51007"/>
    </source>
</evidence>
<dbReference type="PROSITE" id="PS50857">
    <property type="entry name" value="COX2_CUA"/>
    <property type="match status" value="1"/>
</dbReference>
<feature type="compositionally biased region" description="Basic and acidic residues" evidence="16">
    <location>
        <begin position="383"/>
        <end position="406"/>
    </location>
</feature>
<dbReference type="GO" id="GO:0020037">
    <property type="term" value="F:heme binding"/>
    <property type="evidence" value="ECO:0007669"/>
    <property type="project" value="InterPro"/>
</dbReference>
<dbReference type="GO" id="GO:0005507">
    <property type="term" value="F:copper ion binding"/>
    <property type="evidence" value="ECO:0007669"/>
    <property type="project" value="InterPro"/>
</dbReference>
<organism evidence="21 22">
    <name type="scientific">Botrimarina mediterranea</name>
    <dbReference type="NCBI Taxonomy" id="2528022"/>
    <lineage>
        <taxon>Bacteria</taxon>
        <taxon>Pseudomonadati</taxon>
        <taxon>Planctomycetota</taxon>
        <taxon>Planctomycetia</taxon>
        <taxon>Pirellulales</taxon>
        <taxon>Lacipirellulaceae</taxon>
        <taxon>Botrimarina</taxon>
    </lineage>
</organism>
<keyword evidence="3 14" id="KW-0813">Transport</keyword>
<dbReference type="GO" id="GO:0005886">
    <property type="term" value="C:plasma membrane"/>
    <property type="evidence" value="ECO:0007669"/>
    <property type="project" value="UniProtKB-SubCell"/>
</dbReference>
<dbReference type="Proteomes" id="UP000316426">
    <property type="component" value="Chromosome"/>
</dbReference>
<dbReference type="Gene3D" id="1.10.287.90">
    <property type="match status" value="1"/>
</dbReference>
<evidence type="ECO:0000256" key="10">
    <source>
        <dbReference type="ARBA" id="ARBA00022989"/>
    </source>
</evidence>
<evidence type="ECO:0000256" key="9">
    <source>
        <dbReference type="ARBA" id="ARBA00022982"/>
    </source>
</evidence>
<evidence type="ECO:0000256" key="2">
    <source>
        <dbReference type="ARBA" id="ARBA00007866"/>
    </source>
</evidence>